<evidence type="ECO:0000256" key="14">
    <source>
        <dbReference type="ARBA" id="ARBA00056575"/>
    </source>
</evidence>
<dbReference type="GO" id="GO:0005737">
    <property type="term" value="C:cytoplasm"/>
    <property type="evidence" value="ECO:0007669"/>
    <property type="project" value="UniProtKB-SubCell"/>
</dbReference>
<evidence type="ECO:0000313" key="18">
    <source>
        <dbReference type="EMBL" id="THF79945.1"/>
    </source>
</evidence>
<dbReference type="EC" id="2.8.1.13" evidence="3 15"/>
<evidence type="ECO:0000256" key="8">
    <source>
        <dbReference type="ARBA" id="ARBA00022694"/>
    </source>
</evidence>
<dbReference type="OrthoDB" id="9800696at2"/>
<dbReference type="NCBIfam" id="NF001138">
    <property type="entry name" value="PRK00143.1"/>
    <property type="match status" value="1"/>
</dbReference>
<reference evidence="18 19" key="1">
    <citation type="submission" date="2019-04" db="EMBL/GenBank/DDBJ databases">
        <title>Cohnella sp. nov. isolated from preserved vegetables.</title>
        <authorList>
            <person name="Lin S.-Y."/>
            <person name="Hung M.-H."/>
            <person name="Young C.-C."/>
        </authorList>
    </citation>
    <scope>NUCLEOTIDE SEQUENCE [LARGE SCALE GENOMIC DNA]</scope>
    <source>
        <strain evidence="18 19">CC-MHH1044</strain>
    </source>
</reference>
<dbReference type="GO" id="GO:0103016">
    <property type="term" value="F:tRNA-uridine 2-sulfurtransferase activity"/>
    <property type="evidence" value="ECO:0007669"/>
    <property type="project" value="UniProtKB-EC"/>
</dbReference>
<dbReference type="Pfam" id="PF20259">
    <property type="entry name" value="tRNA_Me_trans_M"/>
    <property type="match status" value="1"/>
</dbReference>
<keyword evidence="6 15" id="KW-0820">tRNA-binding</keyword>
<keyword evidence="19" id="KW-1185">Reference proteome</keyword>
<evidence type="ECO:0000256" key="12">
    <source>
        <dbReference type="ARBA" id="ARBA00023157"/>
    </source>
</evidence>
<dbReference type="SUPFAM" id="SSF52402">
    <property type="entry name" value="Adenine nucleotide alpha hydrolases-like"/>
    <property type="match status" value="1"/>
</dbReference>
<dbReference type="GO" id="GO:0000049">
    <property type="term" value="F:tRNA binding"/>
    <property type="evidence" value="ECO:0007669"/>
    <property type="project" value="UniProtKB-KW"/>
</dbReference>
<evidence type="ECO:0000259" key="17">
    <source>
        <dbReference type="Pfam" id="PF20259"/>
    </source>
</evidence>
<comment type="similarity">
    <text evidence="2 15">Belongs to the MnmA/TRMU family.</text>
</comment>
<dbReference type="PANTHER" id="PTHR11933">
    <property type="entry name" value="TRNA 5-METHYLAMINOMETHYL-2-THIOURIDYLATE -METHYLTRANSFERASE"/>
    <property type="match status" value="1"/>
</dbReference>
<dbReference type="RefSeq" id="WP_136369934.1">
    <property type="nucleotide sequence ID" value="NZ_SSOB01000012.1"/>
</dbReference>
<keyword evidence="7 15" id="KW-0808">Transferase</keyword>
<evidence type="ECO:0000256" key="15">
    <source>
        <dbReference type="HAMAP-Rule" id="MF_00144"/>
    </source>
</evidence>
<dbReference type="InterPro" id="IPR004506">
    <property type="entry name" value="MnmA-like"/>
</dbReference>
<comment type="catalytic activity">
    <reaction evidence="13 15">
        <text>S-sulfanyl-L-cysteinyl-[protein] + uridine(34) in tRNA + AH2 + ATP = 2-thiouridine(34) in tRNA + L-cysteinyl-[protein] + A + AMP + diphosphate + H(+)</text>
        <dbReference type="Rhea" id="RHEA:47032"/>
        <dbReference type="Rhea" id="RHEA-COMP:10131"/>
        <dbReference type="Rhea" id="RHEA-COMP:11726"/>
        <dbReference type="Rhea" id="RHEA-COMP:11727"/>
        <dbReference type="Rhea" id="RHEA-COMP:11728"/>
        <dbReference type="ChEBI" id="CHEBI:13193"/>
        <dbReference type="ChEBI" id="CHEBI:15378"/>
        <dbReference type="ChEBI" id="CHEBI:17499"/>
        <dbReference type="ChEBI" id="CHEBI:29950"/>
        <dbReference type="ChEBI" id="CHEBI:30616"/>
        <dbReference type="ChEBI" id="CHEBI:33019"/>
        <dbReference type="ChEBI" id="CHEBI:61963"/>
        <dbReference type="ChEBI" id="CHEBI:65315"/>
        <dbReference type="ChEBI" id="CHEBI:87170"/>
        <dbReference type="ChEBI" id="CHEBI:456215"/>
        <dbReference type="EC" id="2.8.1.13"/>
    </reaction>
</comment>
<evidence type="ECO:0000256" key="3">
    <source>
        <dbReference type="ARBA" id="ARBA00011949"/>
    </source>
</evidence>
<feature type="domain" description="tRNA-specific 2-thiouridylase MnmA-like C-terminal" evidence="16">
    <location>
        <begin position="291"/>
        <end position="369"/>
    </location>
</feature>
<organism evidence="18 19">
    <name type="scientific">Cohnella fermenti</name>
    <dbReference type="NCBI Taxonomy" id="2565925"/>
    <lineage>
        <taxon>Bacteria</taxon>
        <taxon>Bacillati</taxon>
        <taxon>Bacillota</taxon>
        <taxon>Bacilli</taxon>
        <taxon>Bacillales</taxon>
        <taxon>Paenibacillaceae</taxon>
        <taxon>Cohnella</taxon>
    </lineage>
</organism>
<dbReference type="GO" id="GO:0005524">
    <property type="term" value="F:ATP binding"/>
    <property type="evidence" value="ECO:0007669"/>
    <property type="project" value="UniProtKB-KW"/>
</dbReference>
<evidence type="ECO:0000313" key="19">
    <source>
        <dbReference type="Proteomes" id="UP000310636"/>
    </source>
</evidence>
<evidence type="ECO:0000256" key="6">
    <source>
        <dbReference type="ARBA" id="ARBA00022555"/>
    </source>
</evidence>
<evidence type="ECO:0000256" key="4">
    <source>
        <dbReference type="ARBA" id="ARBA00013805"/>
    </source>
</evidence>
<dbReference type="AlphaFoldDB" id="A0A4V3WFE0"/>
<proteinExistence type="inferred from homology"/>
<comment type="function">
    <text evidence="14 15">Catalyzes the 2-thiolation of uridine at the wobble position (U34) of tRNA, leading to the formation of s(2)U34.</text>
</comment>
<dbReference type="InterPro" id="IPR014729">
    <property type="entry name" value="Rossmann-like_a/b/a_fold"/>
</dbReference>
<dbReference type="HAMAP" id="MF_00144">
    <property type="entry name" value="tRNA_thiouridyl_MnmA"/>
    <property type="match status" value="1"/>
</dbReference>
<evidence type="ECO:0000256" key="10">
    <source>
        <dbReference type="ARBA" id="ARBA00022840"/>
    </source>
</evidence>
<dbReference type="Pfam" id="PF03054">
    <property type="entry name" value="tRNA_Me_trans"/>
    <property type="match status" value="1"/>
</dbReference>
<accession>A0A4V3WFE0</accession>
<keyword evidence="10 15" id="KW-0067">ATP-binding</keyword>
<evidence type="ECO:0000256" key="2">
    <source>
        <dbReference type="ARBA" id="ARBA00006191"/>
    </source>
</evidence>
<keyword evidence="11 15" id="KW-0694">RNA-binding</keyword>
<keyword evidence="12" id="KW-1015">Disulfide bond</keyword>
<dbReference type="CDD" id="cd01998">
    <property type="entry name" value="MnmA_TRMU-like"/>
    <property type="match status" value="1"/>
</dbReference>
<dbReference type="Gene3D" id="3.40.50.620">
    <property type="entry name" value="HUPs"/>
    <property type="match status" value="1"/>
</dbReference>
<evidence type="ECO:0000256" key="1">
    <source>
        <dbReference type="ARBA" id="ARBA00004496"/>
    </source>
</evidence>
<gene>
    <name evidence="15 18" type="primary">mnmA</name>
    <name evidence="18" type="ORF">E6C55_11510</name>
</gene>
<dbReference type="FunFam" id="3.40.50.620:FF:000004">
    <property type="entry name" value="tRNA-specific 2-thiouridylase MnmA"/>
    <property type="match status" value="1"/>
</dbReference>
<evidence type="ECO:0000256" key="11">
    <source>
        <dbReference type="ARBA" id="ARBA00022884"/>
    </source>
</evidence>
<dbReference type="NCBIfam" id="TIGR00420">
    <property type="entry name" value="trmU"/>
    <property type="match status" value="1"/>
</dbReference>
<feature type="active site" description="Cysteine persulfide intermediate" evidence="15">
    <location>
        <position position="206"/>
    </location>
</feature>
<keyword evidence="8 15" id="KW-0819">tRNA processing</keyword>
<feature type="binding site" evidence="15">
    <location>
        <position position="45"/>
    </location>
    <ligand>
        <name>ATP</name>
        <dbReference type="ChEBI" id="CHEBI:30616"/>
    </ligand>
</feature>
<keyword evidence="9 15" id="KW-0547">Nucleotide-binding</keyword>
<comment type="caution">
    <text evidence="15">Lacks conserved residue(s) required for the propagation of feature annotation.</text>
</comment>
<evidence type="ECO:0000256" key="7">
    <source>
        <dbReference type="ARBA" id="ARBA00022679"/>
    </source>
</evidence>
<dbReference type="GO" id="GO:0002143">
    <property type="term" value="P:tRNA wobble position uridine thiolation"/>
    <property type="evidence" value="ECO:0007669"/>
    <property type="project" value="TreeGrafter"/>
</dbReference>
<dbReference type="FunFam" id="2.40.30.10:FF:000023">
    <property type="entry name" value="tRNA-specific 2-thiouridylase MnmA"/>
    <property type="match status" value="1"/>
</dbReference>
<feature type="region of interest" description="Interaction with target base in tRNA" evidence="15">
    <location>
        <begin position="105"/>
        <end position="107"/>
    </location>
</feature>
<dbReference type="InterPro" id="IPR046885">
    <property type="entry name" value="MnmA-like_C"/>
</dbReference>
<evidence type="ECO:0000259" key="16">
    <source>
        <dbReference type="Pfam" id="PF20258"/>
    </source>
</evidence>
<evidence type="ECO:0000256" key="13">
    <source>
        <dbReference type="ARBA" id="ARBA00051542"/>
    </source>
</evidence>
<feature type="region of interest" description="Interaction with tRNA" evidence="15">
    <location>
        <begin position="156"/>
        <end position="158"/>
    </location>
</feature>
<feature type="domain" description="tRNA-specific 2-thiouridylase MnmA-like central" evidence="17">
    <location>
        <begin position="214"/>
        <end position="281"/>
    </location>
</feature>
<evidence type="ECO:0000256" key="5">
    <source>
        <dbReference type="ARBA" id="ARBA00022490"/>
    </source>
</evidence>
<dbReference type="EMBL" id="SSOB01000012">
    <property type="protein sequence ID" value="THF79945.1"/>
    <property type="molecule type" value="Genomic_DNA"/>
</dbReference>
<dbReference type="PANTHER" id="PTHR11933:SF5">
    <property type="entry name" value="MITOCHONDRIAL TRNA-SPECIFIC 2-THIOURIDYLASE 1"/>
    <property type="match status" value="1"/>
</dbReference>
<dbReference type="FunFam" id="2.30.30.280:FF:000001">
    <property type="entry name" value="tRNA-specific 2-thiouridylase MnmA"/>
    <property type="match status" value="1"/>
</dbReference>
<comment type="subcellular location">
    <subcellularLocation>
        <location evidence="1 15">Cytoplasm</location>
    </subcellularLocation>
</comment>
<sequence length="381" mass="42234">MDARDTRFPDPSQVRVVVGMSGGVDSSVTALLLKRQGYDVIGVFMKNWDDTDEFGVCTADQDAEDVRRVCDQIGIPYYTVNFETEYYDKVFEYFLEEYRRGRTPNPDVMCNREIKFGEFLQKALDLGADVIATGHYARVELAGGEYRLLRGVDGNKDQTYFLHALNQSQLSKAMFPIGHLPKPEVRRIAEEAGLYTAKKKDSTGICFIGERNFKEFLGGYLPAKSGDMVDIRTGEAKGRHDGLMYYTLGQRQGLGIGGSGTGEPWFVAEKDLERNVLYVVQGDAHPSLYSEGLAASEVNWIGLAKPQPGQPLRCTAKFRYRQPDQGVTLWPEADGQTYRVVFDAPQKAITPGQAVVFYDGDVCLGGGTIETVHRAAAAKAT</sequence>
<dbReference type="Pfam" id="PF20258">
    <property type="entry name" value="tRNA_Me_trans_C"/>
    <property type="match status" value="1"/>
</dbReference>
<dbReference type="Gene3D" id="2.40.30.10">
    <property type="entry name" value="Translation factors"/>
    <property type="match status" value="1"/>
</dbReference>
<feature type="binding site" evidence="15">
    <location>
        <begin position="19"/>
        <end position="26"/>
    </location>
    <ligand>
        <name>ATP</name>
        <dbReference type="ChEBI" id="CHEBI:30616"/>
    </ligand>
</feature>
<evidence type="ECO:0000256" key="9">
    <source>
        <dbReference type="ARBA" id="ARBA00022741"/>
    </source>
</evidence>
<protein>
    <recommendedName>
        <fullName evidence="4 15">tRNA-specific 2-thiouridylase MnmA</fullName>
        <ecNumber evidence="3 15">2.8.1.13</ecNumber>
    </recommendedName>
</protein>
<name>A0A4V3WFE0_9BACL</name>
<feature type="site" description="Interaction with tRNA" evidence="15">
    <location>
        <position position="353"/>
    </location>
</feature>
<keyword evidence="5 15" id="KW-0963">Cytoplasm</keyword>
<dbReference type="Gene3D" id="2.30.30.280">
    <property type="entry name" value="Adenine nucleotide alpha hydrolases-like domains"/>
    <property type="match status" value="1"/>
</dbReference>
<dbReference type="Proteomes" id="UP000310636">
    <property type="component" value="Unassembled WGS sequence"/>
</dbReference>
<feature type="site" description="Interaction with tRNA" evidence="15">
    <location>
        <position position="135"/>
    </location>
</feature>
<comment type="caution">
    <text evidence="18">The sequence shown here is derived from an EMBL/GenBank/DDBJ whole genome shotgun (WGS) entry which is preliminary data.</text>
</comment>
<feature type="binding site" evidence="15">
    <location>
        <position position="134"/>
    </location>
    <ligand>
        <name>ATP</name>
        <dbReference type="ChEBI" id="CHEBI:30616"/>
    </ligand>
</feature>
<feature type="active site" description="Nucleophile" evidence="15">
    <location>
        <position position="110"/>
    </location>
</feature>
<dbReference type="InterPro" id="IPR046884">
    <property type="entry name" value="MnmA-like_central"/>
</dbReference>
<dbReference type="InterPro" id="IPR023382">
    <property type="entry name" value="MnmA-like_central_sf"/>
</dbReference>
<feature type="region of interest" description="Interaction with tRNA" evidence="15">
    <location>
        <begin position="319"/>
        <end position="320"/>
    </location>
</feature>